<reference evidence="6 7" key="1">
    <citation type="journal article" date="2019" name="Microorganisms">
        <title>Genome Insights into the Novel Species Microvirga brassicacearum, a Rapeseed Endophyte with Biotechnological Potential.</title>
        <authorList>
            <person name="Jimenez-Gomez A."/>
            <person name="Saati-Santamaria Z."/>
            <person name="Igual J.M."/>
            <person name="Rivas R."/>
            <person name="Mateos P.F."/>
            <person name="Garcia-Fraile P."/>
        </authorList>
    </citation>
    <scope>NUCLEOTIDE SEQUENCE [LARGE SCALE GENOMIC DNA]</scope>
    <source>
        <strain evidence="6 7">CDVBN77</strain>
    </source>
</reference>
<dbReference type="EMBL" id="VCMV01000029">
    <property type="protein sequence ID" value="KAB0265748.1"/>
    <property type="molecule type" value="Genomic_DNA"/>
</dbReference>
<feature type="region of interest" description="Disordered" evidence="4">
    <location>
        <begin position="1"/>
        <end position="20"/>
    </location>
</feature>
<keyword evidence="7" id="KW-1185">Reference proteome</keyword>
<evidence type="ECO:0000256" key="4">
    <source>
        <dbReference type="SAM" id="MobiDB-lite"/>
    </source>
</evidence>
<dbReference type="Pfam" id="PF12625">
    <property type="entry name" value="Arabinose_bd"/>
    <property type="match status" value="1"/>
</dbReference>
<feature type="region of interest" description="Disordered" evidence="4">
    <location>
        <begin position="389"/>
        <end position="421"/>
    </location>
</feature>
<feature type="domain" description="HTH araC/xylS-type" evidence="5">
    <location>
        <begin position="293"/>
        <end position="391"/>
    </location>
</feature>
<dbReference type="Gene3D" id="1.10.10.60">
    <property type="entry name" value="Homeodomain-like"/>
    <property type="match status" value="1"/>
</dbReference>
<dbReference type="InterPro" id="IPR009057">
    <property type="entry name" value="Homeodomain-like_sf"/>
</dbReference>
<dbReference type="GO" id="GO:0000976">
    <property type="term" value="F:transcription cis-regulatory region binding"/>
    <property type="evidence" value="ECO:0007669"/>
    <property type="project" value="TreeGrafter"/>
</dbReference>
<accession>A0A5N3P7M7</accession>
<dbReference type="PANTHER" id="PTHR47894">
    <property type="entry name" value="HTH-TYPE TRANSCRIPTIONAL REGULATOR GADX"/>
    <property type="match status" value="1"/>
</dbReference>
<keyword evidence="3" id="KW-0804">Transcription</keyword>
<keyword evidence="2" id="KW-0238">DNA-binding</keyword>
<evidence type="ECO:0000259" key="5">
    <source>
        <dbReference type="PROSITE" id="PS01124"/>
    </source>
</evidence>
<comment type="caution">
    <text evidence="6">The sequence shown here is derived from an EMBL/GenBank/DDBJ whole genome shotgun (WGS) entry which is preliminary data.</text>
</comment>
<organism evidence="6 7">
    <name type="scientific">Microvirga brassicacearum</name>
    <dbReference type="NCBI Taxonomy" id="2580413"/>
    <lineage>
        <taxon>Bacteria</taxon>
        <taxon>Pseudomonadati</taxon>
        <taxon>Pseudomonadota</taxon>
        <taxon>Alphaproteobacteria</taxon>
        <taxon>Hyphomicrobiales</taxon>
        <taxon>Methylobacteriaceae</taxon>
        <taxon>Microvirga</taxon>
    </lineage>
</organism>
<gene>
    <name evidence="6" type="ORF">FEZ63_17200</name>
</gene>
<protein>
    <submittedName>
        <fullName evidence="6">AraC family transcriptional regulator</fullName>
    </submittedName>
</protein>
<dbReference type="PANTHER" id="PTHR47894:SF4">
    <property type="entry name" value="HTH-TYPE TRANSCRIPTIONAL REGULATOR GADX"/>
    <property type="match status" value="1"/>
</dbReference>
<evidence type="ECO:0000313" key="7">
    <source>
        <dbReference type="Proteomes" id="UP000325684"/>
    </source>
</evidence>
<feature type="compositionally biased region" description="Basic residues" evidence="4">
    <location>
        <begin position="410"/>
        <end position="421"/>
    </location>
</feature>
<dbReference type="GO" id="GO:0005829">
    <property type="term" value="C:cytosol"/>
    <property type="evidence" value="ECO:0007669"/>
    <property type="project" value="TreeGrafter"/>
</dbReference>
<dbReference type="AlphaFoldDB" id="A0A5N3P7M7"/>
<dbReference type="Proteomes" id="UP000325684">
    <property type="component" value="Unassembled WGS sequence"/>
</dbReference>
<keyword evidence="1" id="KW-0805">Transcription regulation</keyword>
<name>A0A5N3P7M7_9HYPH</name>
<dbReference type="SUPFAM" id="SSF46689">
    <property type="entry name" value="Homeodomain-like"/>
    <property type="match status" value="1"/>
</dbReference>
<dbReference type="SMART" id="SM00342">
    <property type="entry name" value="HTH_ARAC"/>
    <property type="match status" value="1"/>
</dbReference>
<dbReference type="InterPro" id="IPR020449">
    <property type="entry name" value="Tscrpt_reg_AraC-type_HTH"/>
</dbReference>
<proteinExistence type="predicted"/>
<dbReference type="Pfam" id="PF12833">
    <property type="entry name" value="HTH_18"/>
    <property type="match status" value="1"/>
</dbReference>
<dbReference type="InterPro" id="IPR032687">
    <property type="entry name" value="AraC-type_N"/>
</dbReference>
<evidence type="ECO:0000256" key="2">
    <source>
        <dbReference type="ARBA" id="ARBA00023125"/>
    </source>
</evidence>
<sequence length="421" mass="46065">MPGLRPTLPGPDPGQFGDDPRRQEAAVRLPARLALIRGPDQADLRYLATDLPSHGASRQAVPKGVIRIGVACEVGPLLRAFGADPGEVIRQAGLNPELFEDENNIIPYAALGRVLTACVEHTHCLHFGLLVGQRGTLSSLGPIGGLLQHSPTVGEALSALVRHLHLHDRGAAPTLSVYGDVVSLGYAIYEQGVESPEQISDEVIAVATSIMRTLCGPDWAPDEVLLPRHPPADLGAYRRFFRAPVRFDQETAALVFPTRWLDHRIADANPIFRQVFEAHVRELEAAGPGAWKENLRRVLRTEILTNRCSAAMIADRFAIHRRTLSRRLRAEGARFQSLVDETRFEIARQLLSQTRIPLSEVAVALGYSEASAFTRAFRRWSGQSPAAWRVENGSAQPRPPSSRIAGPHRAAGHHGTGRGWL</sequence>
<evidence type="ECO:0000313" key="6">
    <source>
        <dbReference type="EMBL" id="KAB0265748.1"/>
    </source>
</evidence>
<dbReference type="OrthoDB" id="9805730at2"/>
<dbReference type="InterPro" id="IPR018060">
    <property type="entry name" value="HTH_AraC"/>
</dbReference>
<dbReference type="PROSITE" id="PS01124">
    <property type="entry name" value="HTH_ARAC_FAMILY_2"/>
    <property type="match status" value="1"/>
</dbReference>
<dbReference type="GO" id="GO:0003700">
    <property type="term" value="F:DNA-binding transcription factor activity"/>
    <property type="evidence" value="ECO:0007669"/>
    <property type="project" value="InterPro"/>
</dbReference>
<evidence type="ECO:0000256" key="1">
    <source>
        <dbReference type="ARBA" id="ARBA00023015"/>
    </source>
</evidence>
<evidence type="ECO:0000256" key="3">
    <source>
        <dbReference type="ARBA" id="ARBA00023163"/>
    </source>
</evidence>
<dbReference type="PRINTS" id="PR00032">
    <property type="entry name" value="HTHARAC"/>
</dbReference>